<accession>A0A8J2R5E1</accession>
<reference evidence="1" key="1">
    <citation type="submission" date="2021-09" db="EMBL/GenBank/DDBJ databases">
        <authorList>
            <person name="Martin H S."/>
        </authorList>
    </citation>
    <scope>NUCLEOTIDE SEQUENCE</scope>
</reference>
<evidence type="ECO:0000313" key="2">
    <source>
        <dbReference type="Proteomes" id="UP000789524"/>
    </source>
</evidence>
<gene>
    <name evidence="1" type="ORF">DCHRY22_LOCUS15416</name>
</gene>
<proteinExistence type="predicted"/>
<dbReference type="AlphaFoldDB" id="A0A8J2R5E1"/>
<dbReference type="EMBL" id="CAKASE010000082">
    <property type="protein sequence ID" value="CAG9584914.1"/>
    <property type="molecule type" value="Genomic_DNA"/>
</dbReference>
<evidence type="ECO:0000313" key="1">
    <source>
        <dbReference type="EMBL" id="CAG9584914.1"/>
    </source>
</evidence>
<dbReference type="Proteomes" id="UP000789524">
    <property type="component" value="Unassembled WGS sequence"/>
</dbReference>
<sequence length="67" mass="7544">MERDVVSTQQRALSVIKSLHIFIEPVIVLGVAEVKDDWWTELSWVLLSAQPPLYRATAPLPRAPFTG</sequence>
<keyword evidence="2" id="KW-1185">Reference proteome</keyword>
<protein>
    <submittedName>
        <fullName evidence="1">(African queen) hypothetical protein</fullName>
    </submittedName>
</protein>
<name>A0A8J2R5E1_9NEOP</name>
<organism evidence="1 2">
    <name type="scientific">Danaus chrysippus</name>
    <name type="common">African queen</name>
    <dbReference type="NCBI Taxonomy" id="151541"/>
    <lineage>
        <taxon>Eukaryota</taxon>
        <taxon>Metazoa</taxon>
        <taxon>Ecdysozoa</taxon>
        <taxon>Arthropoda</taxon>
        <taxon>Hexapoda</taxon>
        <taxon>Insecta</taxon>
        <taxon>Pterygota</taxon>
        <taxon>Neoptera</taxon>
        <taxon>Endopterygota</taxon>
        <taxon>Lepidoptera</taxon>
        <taxon>Glossata</taxon>
        <taxon>Ditrysia</taxon>
        <taxon>Papilionoidea</taxon>
        <taxon>Nymphalidae</taxon>
        <taxon>Danainae</taxon>
        <taxon>Danaini</taxon>
        <taxon>Danaina</taxon>
        <taxon>Danaus</taxon>
        <taxon>Anosia</taxon>
    </lineage>
</organism>
<comment type="caution">
    <text evidence="1">The sequence shown here is derived from an EMBL/GenBank/DDBJ whole genome shotgun (WGS) entry which is preliminary data.</text>
</comment>